<name>A0A1U7PWF7_9FLAO</name>
<dbReference type="Proteomes" id="UP000187261">
    <property type="component" value="Unassembled WGS sequence"/>
</dbReference>
<evidence type="ECO:0000313" key="2">
    <source>
        <dbReference type="Proteomes" id="UP000187261"/>
    </source>
</evidence>
<reference evidence="2" key="1">
    <citation type="submission" date="2016-10" db="EMBL/GenBank/DDBJ databases">
        <authorList>
            <person name="Varghese N."/>
            <person name="Submissions S."/>
        </authorList>
    </citation>
    <scope>NUCLEOTIDE SEQUENCE [LARGE SCALE GENOMIC DNA]</scope>
    <source>
        <strain evidence="2">DSM 19482</strain>
    </source>
</reference>
<sequence>MKVVFIVTEIADIRKTASSLEIGKEYVGMFIESNNSVSWTDPINEQDWVFWVGDTCEIVNNLKNYTIDKDILNAKKNYNSHIKMWQYVTDDFVHITCKTEKGLESNWIKYKKVFAQ</sequence>
<evidence type="ECO:0000313" key="1">
    <source>
        <dbReference type="EMBL" id="SIT96834.1"/>
    </source>
</evidence>
<gene>
    <name evidence="1" type="ORF">SAMN05660493_01529</name>
</gene>
<dbReference type="EMBL" id="FTPU01000013">
    <property type="protein sequence ID" value="SIT96834.1"/>
    <property type="molecule type" value="Genomic_DNA"/>
</dbReference>
<dbReference type="STRING" id="1121284.SAMN05660493_01529"/>
<accession>A0A1U7PWF7</accession>
<dbReference type="RefSeq" id="WP_076783033.1">
    <property type="nucleotide sequence ID" value="NZ_FTPU01000013.1"/>
</dbReference>
<protein>
    <submittedName>
        <fullName evidence="1">Uncharacterized protein</fullName>
    </submittedName>
</protein>
<dbReference type="AlphaFoldDB" id="A0A1U7PWF7"/>
<proteinExistence type="predicted"/>
<keyword evidence="2" id="KW-1185">Reference proteome</keyword>
<dbReference type="OrthoDB" id="1273917at2"/>
<organism evidence="1 2">
    <name type="scientific">Epilithonimonas bovis DSM 19482</name>
    <dbReference type="NCBI Taxonomy" id="1121284"/>
    <lineage>
        <taxon>Bacteria</taxon>
        <taxon>Pseudomonadati</taxon>
        <taxon>Bacteroidota</taxon>
        <taxon>Flavobacteriia</taxon>
        <taxon>Flavobacteriales</taxon>
        <taxon>Weeksellaceae</taxon>
        <taxon>Chryseobacterium group</taxon>
        <taxon>Epilithonimonas</taxon>
    </lineage>
</organism>